<accession>A0A379VR22</accession>
<sequence>MISPLGLMMEASVSPAPRSRIASGPVVPGVVSAPRMAASASSAADLHVDIKLLLNFTGNHRHLQTV</sequence>
<organism evidence="1 2">
    <name type="scientific">Salmonella enterica I</name>
    <dbReference type="NCBI Taxonomy" id="59201"/>
    <lineage>
        <taxon>Bacteria</taxon>
        <taxon>Pseudomonadati</taxon>
        <taxon>Pseudomonadota</taxon>
        <taxon>Gammaproteobacteria</taxon>
        <taxon>Enterobacterales</taxon>
        <taxon>Enterobacteriaceae</taxon>
        <taxon>Salmonella</taxon>
    </lineage>
</organism>
<protein>
    <submittedName>
        <fullName evidence="1">IS3 transposase</fullName>
    </submittedName>
</protein>
<gene>
    <name evidence="1" type="ORF">NCTC8256_02526</name>
</gene>
<dbReference type="EMBL" id="UGXR01000001">
    <property type="protein sequence ID" value="SUH08594.1"/>
    <property type="molecule type" value="Genomic_DNA"/>
</dbReference>
<proteinExistence type="predicted"/>
<evidence type="ECO:0000313" key="2">
    <source>
        <dbReference type="Proteomes" id="UP000254346"/>
    </source>
</evidence>
<name>A0A379VR22_SALET</name>
<dbReference type="AlphaFoldDB" id="A0A379VR22"/>
<evidence type="ECO:0000313" key="1">
    <source>
        <dbReference type="EMBL" id="SUH08594.1"/>
    </source>
</evidence>
<reference evidence="1 2" key="1">
    <citation type="submission" date="2018-06" db="EMBL/GenBank/DDBJ databases">
        <authorList>
            <consortium name="Pathogen Informatics"/>
            <person name="Doyle S."/>
        </authorList>
    </citation>
    <scope>NUCLEOTIDE SEQUENCE [LARGE SCALE GENOMIC DNA]</scope>
    <source>
        <strain evidence="1 2">NCTC8256</strain>
    </source>
</reference>
<dbReference type="Proteomes" id="UP000254346">
    <property type="component" value="Unassembled WGS sequence"/>
</dbReference>